<accession>A0ABU7BNU9</accession>
<evidence type="ECO:0000313" key="3">
    <source>
        <dbReference type="Proteomes" id="UP001345963"/>
    </source>
</evidence>
<reference evidence="2 3" key="1">
    <citation type="submission" date="2021-07" db="EMBL/GenBank/DDBJ databases">
        <authorList>
            <person name="Palmer J.M."/>
        </authorList>
    </citation>
    <scope>NUCLEOTIDE SEQUENCE [LARGE SCALE GENOMIC DNA]</scope>
    <source>
        <strain evidence="2 3">AT_MEX2019</strain>
        <tissue evidence="2">Muscle</tissue>
    </source>
</reference>
<sequence>MTCGKVQIGFLSTKALFLPLLHKESSPSRVLEKPREDKWTRKNVELPSSPSSLRTHSSELESDSGQPSWMELAKRKSMAWSDKSMD</sequence>
<dbReference type="EMBL" id="JAHUTI010060941">
    <property type="protein sequence ID" value="MED6252168.1"/>
    <property type="molecule type" value="Genomic_DNA"/>
</dbReference>
<name>A0ABU7BNU9_9TELE</name>
<evidence type="ECO:0000256" key="1">
    <source>
        <dbReference type="SAM" id="MobiDB-lite"/>
    </source>
</evidence>
<keyword evidence="3" id="KW-1185">Reference proteome</keyword>
<dbReference type="Proteomes" id="UP001345963">
    <property type="component" value="Unassembled WGS sequence"/>
</dbReference>
<feature type="region of interest" description="Disordered" evidence="1">
    <location>
        <begin position="27"/>
        <end position="86"/>
    </location>
</feature>
<organism evidence="2 3">
    <name type="scientific">Ataeniobius toweri</name>
    <dbReference type="NCBI Taxonomy" id="208326"/>
    <lineage>
        <taxon>Eukaryota</taxon>
        <taxon>Metazoa</taxon>
        <taxon>Chordata</taxon>
        <taxon>Craniata</taxon>
        <taxon>Vertebrata</taxon>
        <taxon>Euteleostomi</taxon>
        <taxon>Actinopterygii</taxon>
        <taxon>Neopterygii</taxon>
        <taxon>Teleostei</taxon>
        <taxon>Neoteleostei</taxon>
        <taxon>Acanthomorphata</taxon>
        <taxon>Ovalentaria</taxon>
        <taxon>Atherinomorphae</taxon>
        <taxon>Cyprinodontiformes</taxon>
        <taxon>Goodeidae</taxon>
        <taxon>Ataeniobius</taxon>
    </lineage>
</organism>
<comment type="caution">
    <text evidence="2">The sequence shown here is derived from an EMBL/GenBank/DDBJ whole genome shotgun (WGS) entry which is preliminary data.</text>
</comment>
<feature type="compositionally biased region" description="Basic and acidic residues" evidence="1">
    <location>
        <begin position="27"/>
        <end position="44"/>
    </location>
</feature>
<protein>
    <submittedName>
        <fullName evidence="2">Uncharacterized protein</fullName>
    </submittedName>
</protein>
<gene>
    <name evidence="2" type="ORF">ATANTOWER_007935</name>
</gene>
<proteinExistence type="predicted"/>
<evidence type="ECO:0000313" key="2">
    <source>
        <dbReference type="EMBL" id="MED6252168.1"/>
    </source>
</evidence>